<evidence type="ECO:0000256" key="1">
    <source>
        <dbReference type="SAM" id="SignalP"/>
    </source>
</evidence>
<keyword evidence="3" id="KW-1185">Reference proteome</keyword>
<reference evidence="2 3" key="1">
    <citation type="submission" date="2023-02" db="EMBL/GenBank/DDBJ databases">
        <title>Genome sequence of Mucilaginibacter jinjuensis strain KACC 16571.</title>
        <authorList>
            <person name="Kim S."/>
            <person name="Heo J."/>
            <person name="Kwon S.-W."/>
        </authorList>
    </citation>
    <scope>NUCLEOTIDE SEQUENCE [LARGE SCALE GENOMIC DNA]</scope>
    <source>
        <strain evidence="2 3">KACC 16571</strain>
    </source>
</reference>
<proteinExistence type="predicted"/>
<evidence type="ECO:0000313" key="3">
    <source>
        <dbReference type="Proteomes" id="UP001216139"/>
    </source>
</evidence>
<feature type="signal peptide" evidence="1">
    <location>
        <begin position="1"/>
        <end position="19"/>
    </location>
</feature>
<dbReference type="RefSeq" id="WP_273631974.1">
    <property type="nucleotide sequence ID" value="NZ_CP117167.1"/>
</dbReference>
<evidence type="ECO:0000313" key="2">
    <source>
        <dbReference type="EMBL" id="WCT13668.1"/>
    </source>
</evidence>
<organism evidence="2 3">
    <name type="scientific">Mucilaginibacter jinjuensis</name>
    <dbReference type="NCBI Taxonomy" id="1176721"/>
    <lineage>
        <taxon>Bacteria</taxon>
        <taxon>Pseudomonadati</taxon>
        <taxon>Bacteroidota</taxon>
        <taxon>Sphingobacteriia</taxon>
        <taxon>Sphingobacteriales</taxon>
        <taxon>Sphingobacteriaceae</taxon>
        <taxon>Mucilaginibacter</taxon>
    </lineage>
</organism>
<accession>A0ABY7TBH8</accession>
<dbReference type="EMBL" id="CP117167">
    <property type="protein sequence ID" value="WCT13668.1"/>
    <property type="molecule type" value="Genomic_DNA"/>
</dbReference>
<dbReference type="Proteomes" id="UP001216139">
    <property type="component" value="Chromosome"/>
</dbReference>
<feature type="chain" id="PRO_5047194894" evidence="1">
    <location>
        <begin position="20"/>
        <end position="108"/>
    </location>
</feature>
<name>A0ABY7TBH8_9SPHI</name>
<keyword evidence="1" id="KW-0732">Signal</keyword>
<protein>
    <submittedName>
        <fullName evidence="2">Uncharacterized protein</fullName>
    </submittedName>
</protein>
<gene>
    <name evidence="2" type="ORF">PQO05_06930</name>
</gene>
<sequence>MKKLFLIILSILAASYSYAQTWQPLNGNLFLNTGNVGIGVTNPEYKLDVYKGTTGSALNITGVAVGSGNDTGMDFSAANGVIATYVRIGLQISNGGTGNETGGLILYR</sequence>